<evidence type="ECO:0000313" key="1">
    <source>
        <dbReference type="EMBL" id="CAG8796119.1"/>
    </source>
</evidence>
<name>A0ABN7VS16_GIGMA</name>
<reference evidence="1 2" key="1">
    <citation type="submission" date="2021-06" db="EMBL/GenBank/DDBJ databases">
        <authorList>
            <person name="Kallberg Y."/>
            <person name="Tangrot J."/>
            <person name="Rosling A."/>
        </authorList>
    </citation>
    <scope>NUCLEOTIDE SEQUENCE [LARGE SCALE GENOMIC DNA]</scope>
    <source>
        <strain evidence="1 2">120-4 pot B 10/14</strain>
    </source>
</reference>
<feature type="non-terminal residue" evidence="1">
    <location>
        <position position="1"/>
    </location>
</feature>
<keyword evidence="2" id="KW-1185">Reference proteome</keyword>
<sequence length="65" mass="7551">RDTKKASWSRNKKLAELAKEKLNEELRKKLTSFQLPPTSPPQITLNQNSYHFANRDNRLIVNSAN</sequence>
<organism evidence="1 2">
    <name type="scientific">Gigaspora margarita</name>
    <dbReference type="NCBI Taxonomy" id="4874"/>
    <lineage>
        <taxon>Eukaryota</taxon>
        <taxon>Fungi</taxon>
        <taxon>Fungi incertae sedis</taxon>
        <taxon>Mucoromycota</taxon>
        <taxon>Glomeromycotina</taxon>
        <taxon>Glomeromycetes</taxon>
        <taxon>Diversisporales</taxon>
        <taxon>Gigasporaceae</taxon>
        <taxon>Gigaspora</taxon>
    </lineage>
</organism>
<protein>
    <submittedName>
        <fullName evidence="1">25889_t:CDS:1</fullName>
    </submittedName>
</protein>
<dbReference type="Proteomes" id="UP000789901">
    <property type="component" value="Unassembled WGS sequence"/>
</dbReference>
<evidence type="ECO:0000313" key="2">
    <source>
        <dbReference type="Proteomes" id="UP000789901"/>
    </source>
</evidence>
<accession>A0ABN7VS16</accession>
<dbReference type="EMBL" id="CAJVQB010021079">
    <property type="protein sequence ID" value="CAG8796119.1"/>
    <property type="molecule type" value="Genomic_DNA"/>
</dbReference>
<comment type="caution">
    <text evidence="1">The sequence shown here is derived from an EMBL/GenBank/DDBJ whole genome shotgun (WGS) entry which is preliminary data.</text>
</comment>
<gene>
    <name evidence="1" type="ORF">GMARGA_LOCUS22134</name>
</gene>
<proteinExistence type="predicted"/>